<evidence type="ECO:0000256" key="1">
    <source>
        <dbReference type="SAM" id="MobiDB-lite"/>
    </source>
</evidence>
<gene>
    <name evidence="2" type="ORF">GCM10020366_71680</name>
</gene>
<dbReference type="Proteomes" id="UP001500483">
    <property type="component" value="Unassembled WGS sequence"/>
</dbReference>
<feature type="compositionally biased region" description="Basic and acidic residues" evidence="1">
    <location>
        <begin position="1"/>
        <end position="15"/>
    </location>
</feature>
<keyword evidence="3" id="KW-1185">Reference proteome</keyword>
<sequence>MTHFEEGTPDARVEQIADPPAPHQLPRAAAASSTAPSWSVYRREDPAPDGGRPAQPGHPQRPDRPVPGPEITSPISHMLGADRIRGRPAAVQQAAHHVDLVLAARRDLSIEMGTSFKPVLDSSSPVTRSEYEQATRELTARRAPAHHHGWNVNHGGYVGAVFTGPLGQGVKTGTHDVDGLGVGVINLQPFSHSRGAENSRSLESGQTLTVETAPEKVYLARVKVHAGMVAEATYKGNLDQLELFSRPDPRAAGITWNCRSRSWCG</sequence>
<name>A0ABP6S413_9PSEU</name>
<proteinExistence type="predicted"/>
<feature type="compositionally biased region" description="Low complexity" evidence="1">
    <location>
        <begin position="28"/>
        <end position="39"/>
    </location>
</feature>
<evidence type="ECO:0000313" key="3">
    <source>
        <dbReference type="Proteomes" id="UP001500483"/>
    </source>
</evidence>
<accession>A0ABP6S413</accession>
<dbReference type="EMBL" id="BAAAYK010000046">
    <property type="protein sequence ID" value="GAA3366799.1"/>
    <property type="molecule type" value="Genomic_DNA"/>
</dbReference>
<comment type="caution">
    <text evidence="2">The sequence shown here is derived from an EMBL/GenBank/DDBJ whole genome shotgun (WGS) entry which is preliminary data.</text>
</comment>
<feature type="region of interest" description="Disordered" evidence="1">
    <location>
        <begin position="1"/>
        <end position="75"/>
    </location>
</feature>
<organism evidence="2 3">
    <name type="scientific">Saccharopolyspora gregorii</name>
    <dbReference type="NCBI Taxonomy" id="33914"/>
    <lineage>
        <taxon>Bacteria</taxon>
        <taxon>Bacillati</taxon>
        <taxon>Actinomycetota</taxon>
        <taxon>Actinomycetes</taxon>
        <taxon>Pseudonocardiales</taxon>
        <taxon>Pseudonocardiaceae</taxon>
        <taxon>Saccharopolyspora</taxon>
    </lineage>
</organism>
<protein>
    <submittedName>
        <fullName evidence="2">Uncharacterized protein</fullName>
    </submittedName>
</protein>
<evidence type="ECO:0000313" key="2">
    <source>
        <dbReference type="EMBL" id="GAA3366799.1"/>
    </source>
</evidence>
<reference evidence="3" key="1">
    <citation type="journal article" date="2019" name="Int. J. Syst. Evol. Microbiol.">
        <title>The Global Catalogue of Microorganisms (GCM) 10K type strain sequencing project: providing services to taxonomists for standard genome sequencing and annotation.</title>
        <authorList>
            <consortium name="The Broad Institute Genomics Platform"/>
            <consortium name="The Broad Institute Genome Sequencing Center for Infectious Disease"/>
            <person name="Wu L."/>
            <person name="Ma J."/>
        </authorList>
    </citation>
    <scope>NUCLEOTIDE SEQUENCE [LARGE SCALE GENOMIC DNA]</scope>
    <source>
        <strain evidence="3">JCM 9687</strain>
    </source>
</reference>